<sequence>MNQLSIDYNEKIREENNMERKTLKQKINQTLSIDEKTRITKEYSKINKNIKKSMRNDKRKWIDGIATATEETPATHNLKALYKSTKLLSSRNFSKNQSSKNGELITTTEERLN</sequence>
<dbReference type="EMBL" id="JASPKY010000161">
    <property type="protein sequence ID" value="KAK9729301.1"/>
    <property type="molecule type" value="Genomic_DNA"/>
</dbReference>
<dbReference type="AlphaFoldDB" id="A0AAW1L3Z0"/>
<evidence type="ECO:0000256" key="1">
    <source>
        <dbReference type="SAM" id="Coils"/>
    </source>
</evidence>
<feature type="coiled-coil region" evidence="1">
    <location>
        <begin position="1"/>
        <end position="29"/>
    </location>
</feature>
<proteinExistence type="predicted"/>
<comment type="caution">
    <text evidence="3">The sequence shown here is derived from an EMBL/GenBank/DDBJ whole genome shotgun (WGS) entry which is preliminary data.</text>
</comment>
<gene>
    <name evidence="3" type="ORF">QE152_g15979</name>
</gene>
<evidence type="ECO:0000256" key="2">
    <source>
        <dbReference type="SAM" id="MobiDB-lite"/>
    </source>
</evidence>
<name>A0AAW1L3Z0_POPJA</name>
<reference evidence="3 4" key="1">
    <citation type="journal article" date="2024" name="BMC Genomics">
        <title>De novo assembly and annotation of Popillia japonica's genome with initial clues to its potential as an invasive pest.</title>
        <authorList>
            <person name="Cucini C."/>
            <person name="Boschi S."/>
            <person name="Funari R."/>
            <person name="Cardaioli E."/>
            <person name="Iannotti N."/>
            <person name="Marturano G."/>
            <person name="Paoli F."/>
            <person name="Bruttini M."/>
            <person name="Carapelli A."/>
            <person name="Frati F."/>
            <person name="Nardi F."/>
        </authorList>
    </citation>
    <scope>NUCLEOTIDE SEQUENCE [LARGE SCALE GENOMIC DNA]</scope>
    <source>
        <strain evidence="3">DMR45628</strain>
    </source>
</reference>
<evidence type="ECO:0000313" key="4">
    <source>
        <dbReference type="Proteomes" id="UP001458880"/>
    </source>
</evidence>
<keyword evidence="1" id="KW-0175">Coiled coil</keyword>
<evidence type="ECO:0000313" key="3">
    <source>
        <dbReference type="EMBL" id="KAK9729301.1"/>
    </source>
</evidence>
<feature type="compositionally biased region" description="Polar residues" evidence="2">
    <location>
        <begin position="89"/>
        <end position="107"/>
    </location>
</feature>
<protein>
    <submittedName>
        <fullName evidence="3">Uncharacterized protein</fullName>
    </submittedName>
</protein>
<organism evidence="3 4">
    <name type="scientific">Popillia japonica</name>
    <name type="common">Japanese beetle</name>
    <dbReference type="NCBI Taxonomy" id="7064"/>
    <lineage>
        <taxon>Eukaryota</taxon>
        <taxon>Metazoa</taxon>
        <taxon>Ecdysozoa</taxon>
        <taxon>Arthropoda</taxon>
        <taxon>Hexapoda</taxon>
        <taxon>Insecta</taxon>
        <taxon>Pterygota</taxon>
        <taxon>Neoptera</taxon>
        <taxon>Endopterygota</taxon>
        <taxon>Coleoptera</taxon>
        <taxon>Polyphaga</taxon>
        <taxon>Scarabaeiformia</taxon>
        <taxon>Scarabaeidae</taxon>
        <taxon>Rutelinae</taxon>
        <taxon>Popillia</taxon>
    </lineage>
</organism>
<feature type="region of interest" description="Disordered" evidence="2">
    <location>
        <begin position="89"/>
        <end position="113"/>
    </location>
</feature>
<keyword evidence="4" id="KW-1185">Reference proteome</keyword>
<accession>A0AAW1L3Z0</accession>
<dbReference type="Proteomes" id="UP001458880">
    <property type="component" value="Unassembled WGS sequence"/>
</dbReference>